<protein>
    <recommendedName>
        <fullName evidence="2">Bacterial sugar transferase domain-containing protein</fullName>
    </recommendedName>
</protein>
<accession>X1TZ24</accession>
<feature type="non-terminal residue" evidence="1">
    <location>
        <position position="1"/>
    </location>
</feature>
<comment type="caution">
    <text evidence="1">The sequence shown here is derived from an EMBL/GenBank/DDBJ whole genome shotgun (WGS) entry which is preliminary data.</text>
</comment>
<evidence type="ECO:0008006" key="2">
    <source>
        <dbReference type="Google" id="ProtNLM"/>
    </source>
</evidence>
<name>X1TZ24_9ZZZZ</name>
<organism evidence="1">
    <name type="scientific">marine sediment metagenome</name>
    <dbReference type="NCBI Taxonomy" id="412755"/>
    <lineage>
        <taxon>unclassified sequences</taxon>
        <taxon>metagenomes</taxon>
        <taxon>ecological metagenomes</taxon>
    </lineage>
</organism>
<evidence type="ECO:0000313" key="1">
    <source>
        <dbReference type="EMBL" id="GAJ10489.1"/>
    </source>
</evidence>
<dbReference type="EMBL" id="BARW01030862">
    <property type="protein sequence ID" value="GAJ10489.1"/>
    <property type="molecule type" value="Genomic_DNA"/>
</dbReference>
<proteinExistence type="predicted"/>
<reference evidence="1" key="1">
    <citation type="journal article" date="2014" name="Front. Microbiol.">
        <title>High frequency of phylogenetically diverse reductive dehalogenase-homologous genes in deep subseafloor sedimentary metagenomes.</title>
        <authorList>
            <person name="Kawai M."/>
            <person name="Futagami T."/>
            <person name="Toyoda A."/>
            <person name="Takaki Y."/>
            <person name="Nishi S."/>
            <person name="Hori S."/>
            <person name="Arai W."/>
            <person name="Tsubouchi T."/>
            <person name="Morono Y."/>
            <person name="Uchiyama I."/>
            <person name="Ito T."/>
            <person name="Fujiyama A."/>
            <person name="Inagaki F."/>
            <person name="Takami H."/>
        </authorList>
    </citation>
    <scope>NUCLEOTIDE SEQUENCE</scope>
    <source>
        <strain evidence="1">Expedition CK06-06</strain>
    </source>
</reference>
<gene>
    <name evidence="1" type="ORF">S12H4_49227</name>
</gene>
<sequence length="36" mass="4395">GHLYIRKQSFWLDLRLIALSFWISFRGNWETRGKKA</sequence>
<dbReference type="AlphaFoldDB" id="X1TZ24"/>